<comment type="caution">
    <text evidence="1">The sequence shown here is derived from an EMBL/GenBank/DDBJ whole genome shotgun (WGS) entry which is preliminary data.</text>
</comment>
<accession>S8BT78</accession>
<keyword evidence="2" id="KW-1185">Reference proteome</keyword>
<sequence length="197" mass="22202">MSAPGPVNQTWWLLAAGGGWEGGISEEEEIVGDSERGLVLGERRLRRRKRRPASRSGHYATARCKTRCFCYIDGMGNRHSVIFRDGTLANEPPARCRGWHYLERFNDNPSMRRTSPHILDLLRKIPENTGIPTAQHTRSNSAIRILKPTIRTEWNPTTQRFTKPGAGGLRITKQTAVIRDPLGDPKPDPLVSKKLEN</sequence>
<dbReference type="EMBL" id="AUSU01009809">
    <property type="protein sequence ID" value="EPS57815.1"/>
    <property type="molecule type" value="Genomic_DNA"/>
</dbReference>
<evidence type="ECO:0000313" key="2">
    <source>
        <dbReference type="Proteomes" id="UP000015453"/>
    </source>
</evidence>
<dbReference type="AlphaFoldDB" id="S8BT78"/>
<name>S8BT78_9LAMI</name>
<dbReference type="Proteomes" id="UP000015453">
    <property type="component" value="Unassembled WGS sequence"/>
</dbReference>
<protein>
    <submittedName>
        <fullName evidence="1">Uncharacterized protein</fullName>
    </submittedName>
</protein>
<gene>
    <name evidence="1" type="ORF">M569_17002</name>
</gene>
<reference evidence="1 2" key="1">
    <citation type="journal article" date="2013" name="BMC Genomics">
        <title>The miniature genome of a carnivorous plant Genlisea aurea contains a low number of genes and short non-coding sequences.</title>
        <authorList>
            <person name="Leushkin E.V."/>
            <person name="Sutormin R.A."/>
            <person name="Nabieva E.R."/>
            <person name="Penin A.A."/>
            <person name="Kondrashov A.S."/>
            <person name="Logacheva M.D."/>
        </authorList>
    </citation>
    <scope>NUCLEOTIDE SEQUENCE [LARGE SCALE GENOMIC DNA]</scope>
</reference>
<proteinExistence type="predicted"/>
<evidence type="ECO:0000313" key="1">
    <source>
        <dbReference type="EMBL" id="EPS57815.1"/>
    </source>
</evidence>
<organism evidence="1 2">
    <name type="scientific">Genlisea aurea</name>
    <dbReference type="NCBI Taxonomy" id="192259"/>
    <lineage>
        <taxon>Eukaryota</taxon>
        <taxon>Viridiplantae</taxon>
        <taxon>Streptophyta</taxon>
        <taxon>Embryophyta</taxon>
        <taxon>Tracheophyta</taxon>
        <taxon>Spermatophyta</taxon>
        <taxon>Magnoliopsida</taxon>
        <taxon>eudicotyledons</taxon>
        <taxon>Gunneridae</taxon>
        <taxon>Pentapetalae</taxon>
        <taxon>asterids</taxon>
        <taxon>lamiids</taxon>
        <taxon>Lamiales</taxon>
        <taxon>Lentibulariaceae</taxon>
        <taxon>Genlisea</taxon>
    </lineage>
</organism>